<reference evidence="7 8" key="1">
    <citation type="submission" date="2024-02" db="EMBL/GenBank/DDBJ databases">
        <title>Bacteria isolated from the canopy kelp, Nereocystis luetkeana.</title>
        <authorList>
            <person name="Pfister C.A."/>
            <person name="Younker I.T."/>
            <person name="Light S.H."/>
        </authorList>
    </citation>
    <scope>NUCLEOTIDE SEQUENCE [LARGE SCALE GENOMIC DNA]</scope>
    <source>
        <strain evidence="7 8">TI.4.07</strain>
    </source>
</reference>
<comment type="subcellular location">
    <subcellularLocation>
        <location evidence="1">Endomembrane system</location>
        <topology evidence="1">Multi-pass membrane protein</topology>
    </subcellularLocation>
</comment>
<comment type="caution">
    <text evidence="7">The sequence shown here is derived from an EMBL/GenBank/DDBJ whole genome shotgun (WGS) entry which is preliminary data.</text>
</comment>
<evidence type="ECO:0000313" key="8">
    <source>
        <dbReference type="Proteomes" id="UP001379949"/>
    </source>
</evidence>
<dbReference type="Proteomes" id="UP001379949">
    <property type="component" value="Unassembled WGS sequence"/>
</dbReference>
<evidence type="ECO:0000256" key="3">
    <source>
        <dbReference type="ARBA" id="ARBA00022989"/>
    </source>
</evidence>
<evidence type="ECO:0000256" key="4">
    <source>
        <dbReference type="ARBA" id="ARBA00023136"/>
    </source>
</evidence>
<evidence type="ECO:0000259" key="6">
    <source>
        <dbReference type="Pfam" id="PF02656"/>
    </source>
</evidence>
<evidence type="ECO:0000256" key="1">
    <source>
        <dbReference type="ARBA" id="ARBA00004127"/>
    </source>
</evidence>
<proteinExistence type="predicted"/>
<dbReference type="InterPro" id="IPR003807">
    <property type="entry name" value="DUF202"/>
</dbReference>
<gene>
    <name evidence="7" type="ORF">V6242_07675</name>
</gene>
<dbReference type="RefSeq" id="WP_341566856.1">
    <property type="nucleotide sequence ID" value="NZ_JBAKAR010000004.1"/>
</dbReference>
<protein>
    <submittedName>
        <fullName evidence="7">DUF202 domain-containing protein</fullName>
    </submittedName>
</protein>
<accession>A0ABU9G3G1</accession>
<feature type="transmembrane region" description="Helical" evidence="5">
    <location>
        <begin position="20"/>
        <end position="39"/>
    </location>
</feature>
<name>A0ABU9G3G1_9GAMM</name>
<keyword evidence="2 5" id="KW-0812">Transmembrane</keyword>
<evidence type="ECO:0000256" key="2">
    <source>
        <dbReference type="ARBA" id="ARBA00022692"/>
    </source>
</evidence>
<dbReference type="EMBL" id="JBAKAR010000004">
    <property type="protein sequence ID" value="MEL0613021.1"/>
    <property type="molecule type" value="Genomic_DNA"/>
</dbReference>
<keyword evidence="8" id="KW-1185">Reference proteome</keyword>
<keyword evidence="3 5" id="KW-1133">Transmembrane helix</keyword>
<organism evidence="7 8">
    <name type="scientific">Marinomonas arenicola</name>
    <dbReference type="NCBI Taxonomy" id="569601"/>
    <lineage>
        <taxon>Bacteria</taxon>
        <taxon>Pseudomonadati</taxon>
        <taxon>Pseudomonadota</taxon>
        <taxon>Gammaproteobacteria</taxon>
        <taxon>Oceanospirillales</taxon>
        <taxon>Oceanospirillaceae</taxon>
        <taxon>Marinomonas</taxon>
    </lineage>
</organism>
<evidence type="ECO:0000313" key="7">
    <source>
        <dbReference type="EMBL" id="MEL0613021.1"/>
    </source>
</evidence>
<keyword evidence="4 5" id="KW-0472">Membrane</keyword>
<sequence>MMKKRAFDAGLQPARTALSWSRTILVLLVNVLMVIRVGYSNQNATVLYAGTSLAILMVFFYLASIYRGWFFSMEGELTTLGSIRVKQLLCAALCIAALLIALSSLMNVLRLVFV</sequence>
<feature type="transmembrane region" description="Helical" evidence="5">
    <location>
        <begin position="88"/>
        <end position="113"/>
    </location>
</feature>
<evidence type="ECO:0000256" key="5">
    <source>
        <dbReference type="SAM" id="Phobius"/>
    </source>
</evidence>
<feature type="transmembrane region" description="Helical" evidence="5">
    <location>
        <begin position="45"/>
        <end position="67"/>
    </location>
</feature>
<feature type="domain" description="DUF202" evidence="6">
    <location>
        <begin position="9"/>
        <end position="67"/>
    </location>
</feature>
<dbReference type="Pfam" id="PF02656">
    <property type="entry name" value="DUF202"/>
    <property type="match status" value="1"/>
</dbReference>